<dbReference type="RefSeq" id="WP_066760829.1">
    <property type="nucleotide sequence ID" value="NZ_BMIO01000005.1"/>
</dbReference>
<dbReference type="AlphaFoldDB" id="A0A916YG57"/>
<reference evidence="2 3" key="1">
    <citation type="journal article" date="2014" name="Int. J. Syst. Evol. Microbiol.">
        <title>Complete genome sequence of Corynebacterium casei LMG S-19264T (=DSM 44701T), isolated from a smear-ripened cheese.</title>
        <authorList>
            <consortium name="US DOE Joint Genome Institute (JGI-PGF)"/>
            <person name="Walter F."/>
            <person name="Albersmeier A."/>
            <person name="Kalinowski J."/>
            <person name="Ruckert C."/>
        </authorList>
    </citation>
    <scope>NUCLEOTIDE SEQUENCE [LARGE SCALE GENOMIC DNA]</scope>
    <source>
        <strain evidence="2 3">CGMCC 1.15358</strain>
    </source>
</reference>
<evidence type="ECO:0008006" key="4">
    <source>
        <dbReference type="Google" id="ProtNLM"/>
    </source>
</evidence>
<keyword evidence="1" id="KW-0472">Membrane</keyword>
<gene>
    <name evidence="2" type="ORF">GCM10010989_17540</name>
</gene>
<keyword evidence="1" id="KW-1133">Transmembrane helix</keyword>
<protein>
    <recommendedName>
        <fullName evidence="4">DUF983 domain-containing protein</fullName>
    </recommendedName>
</protein>
<feature type="transmembrane region" description="Helical" evidence="1">
    <location>
        <begin position="63"/>
        <end position="83"/>
    </location>
</feature>
<keyword evidence="3" id="KW-1185">Reference proteome</keyword>
<dbReference type="InterPro" id="IPR009325">
    <property type="entry name" value="DUF983"/>
</dbReference>
<comment type="caution">
    <text evidence="2">The sequence shown here is derived from an EMBL/GenBank/DDBJ whole genome shotgun (WGS) entry which is preliminary data.</text>
</comment>
<evidence type="ECO:0000256" key="1">
    <source>
        <dbReference type="SAM" id="Phobius"/>
    </source>
</evidence>
<dbReference type="EMBL" id="BMIO01000005">
    <property type="protein sequence ID" value="GGD43881.1"/>
    <property type="molecule type" value="Genomic_DNA"/>
</dbReference>
<evidence type="ECO:0000313" key="3">
    <source>
        <dbReference type="Proteomes" id="UP000598997"/>
    </source>
</evidence>
<feature type="transmembrane region" description="Helical" evidence="1">
    <location>
        <begin position="89"/>
        <end position="108"/>
    </location>
</feature>
<evidence type="ECO:0000313" key="2">
    <source>
        <dbReference type="EMBL" id="GGD43881.1"/>
    </source>
</evidence>
<organism evidence="2 3">
    <name type="scientific">Croceicoccus pelagius</name>
    <dbReference type="NCBI Taxonomy" id="1703341"/>
    <lineage>
        <taxon>Bacteria</taxon>
        <taxon>Pseudomonadati</taxon>
        <taxon>Pseudomonadota</taxon>
        <taxon>Alphaproteobacteria</taxon>
        <taxon>Sphingomonadales</taxon>
        <taxon>Erythrobacteraceae</taxon>
        <taxon>Croceicoccus</taxon>
    </lineage>
</organism>
<dbReference type="Proteomes" id="UP000598997">
    <property type="component" value="Unassembled WGS sequence"/>
</dbReference>
<keyword evidence="1" id="KW-0812">Transmembrane</keyword>
<dbReference type="Pfam" id="PF06170">
    <property type="entry name" value="DUF983"/>
    <property type="match status" value="1"/>
</dbReference>
<name>A0A916YG57_9SPHN</name>
<accession>A0A916YG57</accession>
<proteinExistence type="predicted"/>
<sequence length="149" mass="16919">MSEEDLEQAERADKARWIFRSGLKGLCPQCGKASMFRKWLKLRDTCPSCGLDYAFAAPDDGPAFFSLCIVAFPLTFIAVWVQAAFEPPFWVHLVTSLPLLVIGCIWPLQYIKGWLVASQYVNKAQEAGTESLWAELNDREAQMRKNDRN</sequence>